<dbReference type="Pfam" id="PF10497">
    <property type="entry name" value="zf-4CXXC_R1"/>
    <property type="match status" value="1"/>
</dbReference>
<protein>
    <recommendedName>
        <fullName evidence="11">Zinc-finger domain-containing protein</fullName>
    </recommendedName>
</protein>
<reference evidence="12 13" key="1">
    <citation type="submission" date="2013-07" db="EMBL/GenBank/DDBJ databases">
        <title>The Genome Sequence of Kwoniella mangroviensis CBS10435.</title>
        <authorList>
            <consortium name="The Broad Institute Genome Sequencing Platform"/>
            <person name="Cuomo C."/>
            <person name="Litvintseva A."/>
            <person name="Chen Y."/>
            <person name="Heitman J."/>
            <person name="Sun S."/>
            <person name="Springer D."/>
            <person name="Dromer F."/>
            <person name="Young S.K."/>
            <person name="Zeng Q."/>
            <person name="Gargeya S."/>
            <person name="Fitzgerald M."/>
            <person name="Abouelleil A."/>
            <person name="Alvarado L."/>
            <person name="Berlin A.M."/>
            <person name="Chapman S.B."/>
            <person name="Dewar J."/>
            <person name="Goldberg J."/>
            <person name="Griggs A."/>
            <person name="Gujja S."/>
            <person name="Hansen M."/>
            <person name="Howarth C."/>
            <person name="Imamovic A."/>
            <person name="Larimer J."/>
            <person name="McCowan C."/>
            <person name="Murphy C."/>
            <person name="Pearson M."/>
            <person name="Priest M."/>
            <person name="Roberts A."/>
            <person name="Saif S."/>
            <person name="Shea T."/>
            <person name="Sykes S."/>
            <person name="Wortman J."/>
            <person name="Nusbaum C."/>
            <person name="Birren B."/>
        </authorList>
    </citation>
    <scope>NUCLEOTIDE SEQUENCE [LARGE SCALE GENOMIC DNA]</scope>
    <source>
        <strain evidence="12 13">CBS 10435</strain>
    </source>
</reference>
<feature type="compositionally biased region" description="Low complexity" evidence="10">
    <location>
        <begin position="262"/>
        <end position="271"/>
    </location>
</feature>
<comment type="subcellular location">
    <subcellularLocation>
        <location evidence="2">Cytoplasm</location>
    </subcellularLocation>
    <subcellularLocation>
        <location evidence="1">Nucleus</location>
    </subcellularLocation>
</comment>
<dbReference type="InterPro" id="IPR018866">
    <property type="entry name" value="Znf-4CXXC_R1"/>
</dbReference>
<gene>
    <name evidence="12" type="ORF">L486_00628</name>
</gene>
<evidence type="ECO:0000256" key="9">
    <source>
        <dbReference type="ARBA" id="ARBA00023242"/>
    </source>
</evidence>
<keyword evidence="4" id="KW-1017">Isopeptide bond</keyword>
<evidence type="ECO:0000259" key="11">
    <source>
        <dbReference type="Pfam" id="PF10497"/>
    </source>
</evidence>
<dbReference type="GO" id="GO:0005634">
    <property type="term" value="C:nucleus"/>
    <property type="evidence" value="ECO:0007669"/>
    <property type="project" value="UniProtKB-SubCell"/>
</dbReference>
<dbReference type="InterPro" id="IPR040221">
    <property type="entry name" value="CDCA7/CDA7L"/>
</dbReference>
<dbReference type="Proteomes" id="UP000092583">
    <property type="component" value="Unassembled WGS sequence"/>
</dbReference>
<feature type="region of interest" description="Disordered" evidence="10">
    <location>
        <begin position="1"/>
        <end position="71"/>
    </location>
</feature>
<evidence type="ECO:0000256" key="1">
    <source>
        <dbReference type="ARBA" id="ARBA00004123"/>
    </source>
</evidence>
<keyword evidence="6" id="KW-0832">Ubl conjugation</keyword>
<feature type="compositionally biased region" description="Low complexity" evidence="10">
    <location>
        <begin position="778"/>
        <end position="793"/>
    </location>
</feature>
<evidence type="ECO:0000313" key="13">
    <source>
        <dbReference type="Proteomes" id="UP000092583"/>
    </source>
</evidence>
<keyword evidence="5" id="KW-0597">Phosphoprotein</keyword>
<evidence type="ECO:0000256" key="6">
    <source>
        <dbReference type="ARBA" id="ARBA00022843"/>
    </source>
</evidence>
<evidence type="ECO:0000256" key="5">
    <source>
        <dbReference type="ARBA" id="ARBA00022553"/>
    </source>
</evidence>
<feature type="region of interest" description="Disordered" evidence="10">
    <location>
        <begin position="850"/>
        <end position="870"/>
    </location>
</feature>
<keyword evidence="8" id="KW-0804">Transcription</keyword>
<dbReference type="OrthoDB" id="298344at2759"/>
<feature type="compositionally biased region" description="Basic and acidic residues" evidence="10">
    <location>
        <begin position="380"/>
        <end position="395"/>
    </location>
</feature>
<dbReference type="PANTHER" id="PTHR31169:SF8">
    <property type="entry name" value="ZINC-FINGER DOMAIN OF MONOAMINE-OXIDASE A REPRESSOR R1 PROTEIN"/>
    <property type="match status" value="1"/>
</dbReference>
<feature type="compositionally biased region" description="Acidic residues" evidence="10">
    <location>
        <begin position="224"/>
        <end position="235"/>
    </location>
</feature>
<keyword evidence="9" id="KW-0539">Nucleus</keyword>
<keyword evidence="7" id="KW-0805">Transcription regulation</keyword>
<feature type="region of interest" description="Disordered" evidence="10">
    <location>
        <begin position="776"/>
        <end position="820"/>
    </location>
</feature>
<feature type="region of interest" description="Disordered" evidence="10">
    <location>
        <begin position="188"/>
        <end position="419"/>
    </location>
</feature>
<organism evidence="12 13">
    <name type="scientific">Kwoniella mangroviensis CBS 10435</name>
    <dbReference type="NCBI Taxonomy" id="1331196"/>
    <lineage>
        <taxon>Eukaryota</taxon>
        <taxon>Fungi</taxon>
        <taxon>Dikarya</taxon>
        <taxon>Basidiomycota</taxon>
        <taxon>Agaricomycotina</taxon>
        <taxon>Tremellomycetes</taxon>
        <taxon>Tremellales</taxon>
        <taxon>Cryptococcaceae</taxon>
        <taxon>Kwoniella</taxon>
    </lineage>
</organism>
<evidence type="ECO:0000256" key="4">
    <source>
        <dbReference type="ARBA" id="ARBA00022499"/>
    </source>
</evidence>
<dbReference type="GO" id="GO:0006355">
    <property type="term" value="P:regulation of DNA-templated transcription"/>
    <property type="evidence" value="ECO:0007669"/>
    <property type="project" value="InterPro"/>
</dbReference>
<evidence type="ECO:0000256" key="7">
    <source>
        <dbReference type="ARBA" id="ARBA00023015"/>
    </source>
</evidence>
<feature type="compositionally biased region" description="Basic and acidic residues" evidence="10">
    <location>
        <begin position="350"/>
        <end position="362"/>
    </location>
</feature>
<keyword evidence="3" id="KW-0963">Cytoplasm</keyword>
<evidence type="ECO:0000256" key="3">
    <source>
        <dbReference type="ARBA" id="ARBA00022490"/>
    </source>
</evidence>
<evidence type="ECO:0000256" key="2">
    <source>
        <dbReference type="ARBA" id="ARBA00004496"/>
    </source>
</evidence>
<sequence length="918" mass="100796">MVASPVEATNGVPHSASSTSDLSTISSSDKDQDDKQVVVNGKGRKRARDSEVSINQSNKKKARQSEGAVSVDGKKERGTYCHICRRKCEPGHSLRCSNTKKKGSTGRPCHLSYCDRDLTVRYGISSEKINSIRRTNKPSSSSIDGPSGSSIDNGYEWECPCCRDDCQSSNCRKKKGLEPLGNLTKAAKASGHTSLTSFPKVSGHLTSTSSPHKATSTLHKAPDSDDESVLSELEAEAPKKKRGRPSKTNGVFPGKKGESRSPTKSSSASPKKNAKLSKVNGASKRDSVATSASTDLTDIDSDNAAEQLKKKGRPSKLNGESQSISGTPEIKKSKSTSLVSTPKNKTPKGTKKDSESKSEPGPKPKNTPVVEIQKNKNKKQSKESGKSTVKQDAKGQRSTPKKKVKDEKKVKPKPVKKPEVIPDAPVFEKVATKFGREEAEQRIMLREYLFRFRAVLSFPERALFPIDDFDRPLTEASVRLFAGAMVDMIKDELQGSDNEELVDTLFNIREELRYYADLARFQSIYNMLSEPLNLRLPPPIVDERSEANNSALRAILDLGDDQAPPAWAAELTAGPSRRTAASRIPPPAEVVRMLLAFAERTLSTPKIRSDMEYFVPENDMRRKHASAVKKEMSTIETKKKKLNEARLRCKTAADTKAHKEEYNKEMKDHLLRLALINVNLEAQLARRTLRHEPLGIDLDGRIYYALAPREIDDDVRPPLGWASGLLVWGIGVEGKTGGETDLPVSVERWSHFGKSDDVKLLIQWVEWRFKKHVESLKPAKSAKSPAKPKTPAKNPLSTPSKNNVNSTKKTPGSKMKQKTLLEVVIPTSAKRVGSAESSLSSLSTAAQALGDADASSTSSGLTPPPQSNKDELLALVDPEGYTPSIETIEENGNKLVSNLRQVHRWLEVLEWKGFGEIA</sequence>
<reference evidence="13" key="2">
    <citation type="submission" date="2013-12" db="EMBL/GenBank/DDBJ databases">
        <title>Evolution of pathogenesis and genome organization in the Tremellales.</title>
        <authorList>
            <person name="Cuomo C."/>
            <person name="Litvintseva A."/>
            <person name="Heitman J."/>
            <person name="Chen Y."/>
            <person name="Sun S."/>
            <person name="Springer D."/>
            <person name="Dromer F."/>
            <person name="Young S."/>
            <person name="Zeng Q."/>
            <person name="Chapman S."/>
            <person name="Gujja S."/>
            <person name="Saif S."/>
            <person name="Birren B."/>
        </authorList>
    </citation>
    <scope>NUCLEOTIDE SEQUENCE [LARGE SCALE GENOMIC DNA]</scope>
    <source>
        <strain evidence="13">CBS 10435</strain>
    </source>
</reference>
<proteinExistence type="predicted"/>
<evidence type="ECO:0000256" key="8">
    <source>
        <dbReference type="ARBA" id="ARBA00023163"/>
    </source>
</evidence>
<dbReference type="PANTHER" id="PTHR31169">
    <property type="entry name" value="OS05G0300700 PROTEIN"/>
    <property type="match status" value="1"/>
</dbReference>
<name>A0A1B9IZY7_9TREE</name>
<dbReference type="GO" id="GO:0005737">
    <property type="term" value="C:cytoplasm"/>
    <property type="evidence" value="ECO:0007669"/>
    <property type="project" value="UniProtKB-SubCell"/>
</dbReference>
<feature type="compositionally biased region" description="Low complexity" evidence="10">
    <location>
        <begin position="15"/>
        <end position="27"/>
    </location>
</feature>
<dbReference type="EMBL" id="KI669459">
    <property type="protein sequence ID" value="OCF60984.1"/>
    <property type="molecule type" value="Genomic_DNA"/>
</dbReference>
<keyword evidence="13" id="KW-1185">Reference proteome</keyword>
<feature type="domain" description="Zinc-finger" evidence="11">
    <location>
        <begin position="154"/>
        <end position="196"/>
    </location>
</feature>
<accession>A0A1B9IZY7</accession>
<feature type="compositionally biased region" description="Polar residues" evidence="10">
    <location>
        <begin position="795"/>
        <end position="810"/>
    </location>
</feature>
<evidence type="ECO:0000256" key="10">
    <source>
        <dbReference type="SAM" id="MobiDB-lite"/>
    </source>
</evidence>
<feature type="compositionally biased region" description="Polar residues" evidence="10">
    <location>
        <begin position="191"/>
        <end position="218"/>
    </location>
</feature>
<dbReference type="STRING" id="1331196.A0A1B9IZY7"/>
<dbReference type="AlphaFoldDB" id="A0A1B9IZY7"/>
<evidence type="ECO:0000313" key="12">
    <source>
        <dbReference type="EMBL" id="OCF60984.1"/>
    </source>
</evidence>